<dbReference type="STRING" id="650164.K5VSQ7"/>
<feature type="chain" id="PRO_5003884975" evidence="1">
    <location>
        <begin position="21"/>
        <end position="334"/>
    </location>
</feature>
<keyword evidence="3" id="KW-1185">Reference proteome</keyword>
<dbReference type="GeneID" id="18919103"/>
<dbReference type="EMBL" id="JH930480">
    <property type="protein sequence ID" value="EKM49785.1"/>
    <property type="molecule type" value="Genomic_DNA"/>
</dbReference>
<reference evidence="2 3" key="1">
    <citation type="journal article" date="2012" name="BMC Genomics">
        <title>Comparative genomics of the white-rot fungi, Phanerochaete carnosa and P. chrysosporium, to elucidate the genetic basis of the distinct wood types they colonize.</title>
        <authorList>
            <person name="Suzuki H."/>
            <person name="MacDonald J."/>
            <person name="Syed K."/>
            <person name="Salamov A."/>
            <person name="Hori C."/>
            <person name="Aerts A."/>
            <person name="Henrissat B."/>
            <person name="Wiebenga A."/>
            <person name="vanKuyk P.A."/>
            <person name="Barry K."/>
            <person name="Lindquist E."/>
            <person name="LaButti K."/>
            <person name="Lapidus A."/>
            <person name="Lucas S."/>
            <person name="Coutinho P."/>
            <person name="Gong Y."/>
            <person name="Samejima M."/>
            <person name="Mahadevan R."/>
            <person name="Abou-Zaid M."/>
            <person name="de Vries R.P."/>
            <person name="Igarashi K."/>
            <person name="Yadav J.S."/>
            <person name="Grigoriev I.V."/>
            <person name="Master E.R."/>
        </authorList>
    </citation>
    <scope>NUCLEOTIDE SEQUENCE [LARGE SCALE GENOMIC DNA]</scope>
    <source>
        <strain evidence="2 3">HHB-10118-sp</strain>
    </source>
</reference>
<dbReference type="HOGENOM" id="CLU_085129_0_0_1"/>
<accession>K5VSQ7</accession>
<dbReference type="RefSeq" id="XP_007401837.1">
    <property type="nucleotide sequence ID" value="XM_007401775.1"/>
</dbReference>
<name>K5VSQ7_PHACS</name>
<protein>
    <submittedName>
        <fullName evidence="2">Uncharacterized protein</fullName>
    </submittedName>
</protein>
<feature type="signal peptide" evidence="1">
    <location>
        <begin position="1"/>
        <end position="20"/>
    </location>
</feature>
<proteinExistence type="predicted"/>
<dbReference type="Proteomes" id="UP000008370">
    <property type="component" value="Unassembled WGS sequence"/>
</dbReference>
<evidence type="ECO:0000313" key="3">
    <source>
        <dbReference type="Proteomes" id="UP000008370"/>
    </source>
</evidence>
<dbReference type="InParanoid" id="K5VSQ7"/>
<dbReference type="KEGG" id="pco:PHACADRAFT_265473"/>
<dbReference type="AlphaFoldDB" id="K5VSQ7"/>
<evidence type="ECO:0000256" key="1">
    <source>
        <dbReference type="SAM" id="SignalP"/>
    </source>
</evidence>
<organism evidence="2 3">
    <name type="scientific">Phanerochaete carnosa (strain HHB-10118-sp)</name>
    <name type="common">White-rot fungus</name>
    <name type="synonym">Peniophora carnosa</name>
    <dbReference type="NCBI Taxonomy" id="650164"/>
    <lineage>
        <taxon>Eukaryota</taxon>
        <taxon>Fungi</taxon>
        <taxon>Dikarya</taxon>
        <taxon>Basidiomycota</taxon>
        <taxon>Agaricomycotina</taxon>
        <taxon>Agaricomycetes</taxon>
        <taxon>Polyporales</taxon>
        <taxon>Phanerochaetaceae</taxon>
        <taxon>Phanerochaete</taxon>
    </lineage>
</organism>
<evidence type="ECO:0000313" key="2">
    <source>
        <dbReference type="EMBL" id="EKM49785.1"/>
    </source>
</evidence>
<keyword evidence="1" id="KW-0732">Signal</keyword>
<sequence>MKFATAALSAAALLAASVSSVPFRRDVPVDLVPQFGVNAGVNPDGTGNCDGIPNAQGVPIKIPCSCPPDRDSFIAELNQNVNAGLVINNPSVKLSFPTDNSIASQQARLNAAAVTLQNLNGSGVGCPIVSTTFTAQGNAINAGQNPATVVVPGPAAATPGAPAPASTSAAAAAPAPTSAAAAAPATTSAAAAAPATTSAAASAPANNASGSGTPSAAQISQLAPALGFQAGVNPSGTGNCDGAVNGANGQPVQVPCSCPPSQDVYIAALTTNVEAGQAVNNPSVAVTFPTGSSNQDVAARVEAAIVTLQNLNGPGVGCPVASTTLASQLAAAQQ</sequence>
<dbReference type="OrthoDB" id="2140240at2759"/>
<gene>
    <name evidence="2" type="ORF">PHACADRAFT_265473</name>
</gene>